<accession>A0ABW8C270</accession>
<dbReference type="EMBL" id="JBITYG010000001">
    <property type="protein sequence ID" value="MFI9099536.1"/>
    <property type="molecule type" value="Genomic_DNA"/>
</dbReference>
<organism evidence="1 2">
    <name type="scientific">Streptomyces fildesensis</name>
    <dbReference type="NCBI Taxonomy" id="375757"/>
    <lineage>
        <taxon>Bacteria</taxon>
        <taxon>Bacillati</taxon>
        <taxon>Actinomycetota</taxon>
        <taxon>Actinomycetes</taxon>
        <taxon>Kitasatosporales</taxon>
        <taxon>Streptomycetaceae</taxon>
        <taxon>Streptomyces</taxon>
    </lineage>
</organism>
<keyword evidence="2" id="KW-1185">Reference proteome</keyword>
<dbReference type="Pfam" id="PF22880">
    <property type="entry name" value="DUF7019"/>
    <property type="match status" value="1"/>
</dbReference>
<protein>
    <submittedName>
        <fullName evidence="1">SAVMC3_10250 family protein</fullName>
    </submittedName>
</protein>
<reference evidence="1 2" key="1">
    <citation type="submission" date="2024-10" db="EMBL/GenBank/DDBJ databases">
        <title>The Natural Products Discovery Center: Release of the First 8490 Sequenced Strains for Exploring Actinobacteria Biosynthetic Diversity.</title>
        <authorList>
            <person name="Kalkreuter E."/>
            <person name="Kautsar S.A."/>
            <person name="Yang D."/>
            <person name="Bader C.D."/>
            <person name="Teijaro C.N."/>
            <person name="Fluegel L."/>
            <person name="Davis C.M."/>
            <person name="Simpson J.R."/>
            <person name="Lauterbach L."/>
            <person name="Steele A.D."/>
            <person name="Gui C."/>
            <person name="Meng S."/>
            <person name="Li G."/>
            <person name="Viehrig K."/>
            <person name="Ye F."/>
            <person name="Su P."/>
            <person name="Kiefer A.F."/>
            <person name="Nichols A."/>
            <person name="Cepeda A.J."/>
            <person name="Yan W."/>
            <person name="Fan B."/>
            <person name="Jiang Y."/>
            <person name="Adhikari A."/>
            <person name="Zheng C.-J."/>
            <person name="Schuster L."/>
            <person name="Cowan T.M."/>
            <person name="Smanski M.J."/>
            <person name="Chevrette M.G."/>
            <person name="De Carvalho L.P.S."/>
            <person name="Shen B."/>
        </authorList>
    </citation>
    <scope>NUCLEOTIDE SEQUENCE [LARGE SCALE GENOMIC DNA]</scope>
    <source>
        <strain evidence="1 2">NPDC053399</strain>
    </source>
</reference>
<proteinExistence type="predicted"/>
<evidence type="ECO:0000313" key="2">
    <source>
        <dbReference type="Proteomes" id="UP001614394"/>
    </source>
</evidence>
<dbReference type="InterPro" id="IPR054284">
    <property type="entry name" value="DUF7019"/>
</dbReference>
<comment type="caution">
    <text evidence="1">The sequence shown here is derived from an EMBL/GenBank/DDBJ whole genome shotgun (WGS) entry which is preliminary data.</text>
</comment>
<dbReference type="NCBIfam" id="NF040893">
    <property type="entry name" value="SAVMC3_10250"/>
    <property type="match status" value="1"/>
</dbReference>
<evidence type="ECO:0000313" key="1">
    <source>
        <dbReference type="EMBL" id="MFI9099536.1"/>
    </source>
</evidence>
<dbReference type="RefSeq" id="WP_399644813.1">
    <property type="nucleotide sequence ID" value="NZ_JBITYG010000001.1"/>
</dbReference>
<name>A0ABW8C270_9ACTN</name>
<gene>
    <name evidence="1" type="ORF">ACIGXA_03355</name>
</gene>
<dbReference type="Proteomes" id="UP001614394">
    <property type="component" value="Unassembled WGS sequence"/>
</dbReference>
<sequence>MLMTRMREPATNHARSASVCTVCRPLGGTVTDLMYLSEQKLYGRLGIPRINSQREVSGSLKFPPVAPIVEISTSRSWSEERRESATLDDLAKGVKEIERNHDPVAFTDSNLRPNRWIRFDLDMAHAAVHEDSGQPPEDVALFVGGVPAGSGGQPRDTGVLLCGSVQHLRTRMIPAGRMGSDTTWLHDLVLALERREQEGLHVIPEFLTDVVPSRRPDHLREAAAMGVFGWTAREYPASCRSRMRGHAIVLMDVDGPHWVHRLVVASPLYVEVPLSSPGARRRLRFPWRRRALP</sequence>